<organism evidence="1 2">
    <name type="scientific">Naganishia cerealis</name>
    <dbReference type="NCBI Taxonomy" id="610337"/>
    <lineage>
        <taxon>Eukaryota</taxon>
        <taxon>Fungi</taxon>
        <taxon>Dikarya</taxon>
        <taxon>Basidiomycota</taxon>
        <taxon>Agaricomycotina</taxon>
        <taxon>Tremellomycetes</taxon>
        <taxon>Filobasidiales</taxon>
        <taxon>Filobasidiaceae</taxon>
        <taxon>Naganishia</taxon>
    </lineage>
</organism>
<keyword evidence="2" id="KW-1185">Reference proteome</keyword>
<gene>
    <name evidence="1" type="ORF">QFC19_000283</name>
</gene>
<comment type="caution">
    <text evidence="1">The sequence shown here is derived from an EMBL/GenBank/DDBJ whole genome shotgun (WGS) entry which is preliminary data.</text>
</comment>
<accession>A0ACC2WNM1</accession>
<sequence length="761" mass="88622">MTTEDLRLLVEPQVISEEQRQFNKLSKDRKLVRLNTLILKSQIYANIIADNIINNTSKKKRARNESPQPVKAQKTASGKRDIMSMLTNPKPETTYQPSLITGGTMKDYQLDGLEWLLTLYENGLNGILADEMGLGKTLQCIAFLSYLISNGVTGPFLVVVPLSTLSGWFNEVQRFAPSMKVLKYTGTKQERQKIRLKSDYNLILTSYEISIRDFTKLNSVSWKYLIVDEGHRLKNSECLLIKVLKKLDVQNRLLITGTPLQNNLNELWSLLNFILPDVFHDLELFQQWFNFDELTTMKDDEDDDETRRLIELNIQENLIHNLHTILKPFILRRVKKDVIMNLPPKKEYLIHIPLTLLQKKLYKDGLDNNLHRSIVEVNLKEYLFYNHSSTFKYPRDEPEIDAYLQKAYDDQNLEERQKDYSFVEEESDDEFESKSPRKSKPKTVRMTRKQKIIDECFHKISKHTRNLSLHNAVVQLRSICNSPYTFYEPFPLNDSKTSIFMEVFYKNSAKIQVLDQLINELLPDHKLLIFSQFTKMLDLLHDWLDFKNIGFCRLDGSTSHEDRDTQIDQFNTDKSKKVFLLSTRAGGLGINLTAADTVVIFDNDWNPQVDLQAIDRVHRIGQKKPVKIYRFLIKNSVEEILISKSYSKRFLEKLVIQMGQFEFNKFLKILDISNEEASKLSLKNLLEVSKNFQFLGETEEGSFQVSYDLDVQPELAVLTETELSELNDRSLACYETEKDYPNITVYETTNNMDNSSMPSHK</sequence>
<name>A0ACC2WNM1_9TREE</name>
<proteinExistence type="predicted"/>
<evidence type="ECO:0000313" key="2">
    <source>
        <dbReference type="Proteomes" id="UP001241377"/>
    </source>
</evidence>
<evidence type="ECO:0000313" key="1">
    <source>
        <dbReference type="EMBL" id="KAJ9113364.1"/>
    </source>
</evidence>
<protein>
    <submittedName>
        <fullName evidence="1">Uncharacterized protein</fullName>
    </submittedName>
</protein>
<dbReference type="EMBL" id="JASBWR010000002">
    <property type="protein sequence ID" value="KAJ9113364.1"/>
    <property type="molecule type" value="Genomic_DNA"/>
</dbReference>
<dbReference type="Proteomes" id="UP001241377">
    <property type="component" value="Unassembled WGS sequence"/>
</dbReference>
<reference evidence="1" key="1">
    <citation type="submission" date="2023-04" db="EMBL/GenBank/DDBJ databases">
        <title>Draft Genome sequencing of Naganishia species isolated from polar environments using Oxford Nanopore Technology.</title>
        <authorList>
            <person name="Leo P."/>
            <person name="Venkateswaran K."/>
        </authorList>
    </citation>
    <scope>NUCLEOTIDE SEQUENCE</scope>
    <source>
        <strain evidence="1">MNA-CCFEE 5261</strain>
    </source>
</reference>